<reference evidence="1" key="1">
    <citation type="submission" date="2020-05" db="EMBL/GenBank/DDBJ databases">
        <authorList>
            <person name="Chiriac C."/>
            <person name="Salcher M."/>
            <person name="Ghai R."/>
            <person name="Kavagutti S V."/>
        </authorList>
    </citation>
    <scope>NUCLEOTIDE SEQUENCE</scope>
</reference>
<dbReference type="EMBL" id="LR797460">
    <property type="protein sequence ID" value="CAB4218129.1"/>
    <property type="molecule type" value="Genomic_DNA"/>
</dbReference>
<evidence type="ECO:0008006" key="2">
    <source>
        <dbReference type="Google" id="ProtNLM"/>
    </source>
</evidence>
<proteinExistence type="predicted"/>
<protein>
    <recommendedName>
        <fullName evidence="2">Tail sheath protein</fullName>
    </recommendedName>
</protein>
<organism evidence="1">
    <name type="scientific">uncultured Caudovirales phage</name>
    <dbReference type="NCBI Taxonomy" id="2100421"/>
    <lineage>
        <taxon>Viruses</taxon>
        <taxon>Duplodnaviria</taxon>
        <taxon>Heunggongvirae</taxon>
        <taxon>Uroviricota</taxon>
        <taxon>Caudoviricetes</taxon>
        <taxon>Peduoviridae</taxon>
        <taxon>Maltschvirus</taxon>
        <taxon>Maltschvirus maltsch</taxon>
    </lineage>
</organism>
<dbReference type="InterPro" id="IPR019694">
    <property type="entry name" value="Phage_HP1_Orf23"/>
</dbReference>
<evidence type="ECO:0000313" key="1">
    <source>
        <dbReference type="EMBL" id="CAB4218129.1"/>
    </source>
</evidence>
<dbReference type="Pfam" id="PF10758">
    <property type="entry name" value="DUF2586"/>
    <property type="match status" value="1"/>
</dbReference>
<name>A0A6J5SS34_9CAUD</name>
<accession>A0A6J5SS34</accession>
<gene>
    <name evidence="1" type="ORF">UFOVP1596_2</name>
</gene>
<sequence>MGMNNVNAIRGQGALGRPLTGKDFISGLCLFSDTPPAAFAGSGQNIKMFLSLAEAEAAGIKADYADETATIETFEVTAVGATGDKIDWYFEVPSQPGSGGKHVFLGTYVQQAGDNAAAVVAGSVAAINALTYKHGFAAAVNGTSTSKIDIEAAPGYGIWANSGFNGAYFVITGGITIGAKVLKTTGVFSKNAIYHYHIQRYFKKQPKGKLYVGMFPVTANAWDFVEMATMQNYAQGDINLLGVYIDEIDSWDTSDMTAMQVVLDALEVTHKPISWAFYGADIAGLTVSTMSGPSYNGNNFTCSGVTPTIGQDAAARGWFLFQTSGVTIGTIGADLGAGALSTVSESIANPENFRMDDGNEFDALMFGTGEYYKAIQALTPLTPDVVMDALNDNRFMFLRKFDPDYQGSFYNDNMTYVSSSSDYSHGNDNRTIFKGIKLVRGVMIPKLSSKFKLKSDGTLPDTKIEYFISICRRVLQVNMVDVDDLSELPDDAITIDPLQLVNVTGFLSVAVKLRQEAIARNINVPIGYTI</sequence>